<evidence type="ECO:0000313" key="3">
    <source>
        <dbReference type="Proteomes" id="UP000799770"/>
    </source>
</evidence>
<proteinExistence type="predicted"/>
<keyword evidence="3" id="KW-1185">Reference proteome</keyword>
<sequence>MFFLLVLCLGLLLLSAQATSSQNSPRQTMDATVLVPLYVYPTTGAWEPVIEMASSFPRVHFTAIINPQSGPGEGALPNENYTQAIQTLNALDNVRTIGYVATTWCSKNLSSVLDEIAVYAGWGSQDPSLAMSGIFFDETPTLYTPEYVSYLQAVSQAVHSNGGLQEGFVVHNPGALPEARYFSDPEFAQTVDLTVVFEDAYVNWTMRSAALIDATKTFDHEKFALLLHSVPALNDVDTEIVLVNLMTVGHSVFLTGSSNYTAIDSYWPVFVNCLDTLLG</sequence>
<dbReference type="EMBL" id="ML977324">
    <property type="protein sequence ID" value="KAF2115111.1"/>
    <property type="molecule type" value="Genomic_DNA"/>
</dbReference>
<evidence type="ECO:0000256" key="1">
    <source>
        <dbReference type="SAM" id="SignalP"/>
    </source>
</evidence>
<name>A0A6A5Z9L5_9PLEO</name>
<accession>A0A6A5Z9L5</accession>
<feature type="signal peptide" evidence="1">
    <location>
        <begin position="1"/>
        <end position="18"/>
    </location>
</feature>
<gene>
    <name evidence="2" type="ORF">BDV96DRAFT_93551</name>
</gene>
<keyword evidence="1" id="KW-0732">Signal</keyword>
<dbReference type="AlphaFoldDB" id="A0A6A5Z9L5"/>
<dbReference type="PANTHER" id="PTHR35040:SF7">
    <property type="entry name" value="FIBRONECTIN TYPE-III DOMAIN-CONTAINING PROTEIN-RELATED"/>
    <property type="match status" value="1"/>
</dbReference>
<evidence type="ECO:0000313" key="2">
    <source>
        <dbReference type="EMBL" id="KAF2115111.1"/>
    </source>
</evidence>
<dbReference type="Proteomes" id="UP000799770">
    <property type="component" value="Unassembled WGS sequence"/>
</dbReference>
<dbReference type="PANTHER" id="PTHR35040">
    <property type="match status" value="1"/>
</dbReference>
<organism evidence="2 3">
    <name type="scientific">Lophiotrema nucula</name>
    <dbReference type="NCBI Taxonomy" id="690887"/>
    <lineage>
        <taxon>Eukaryota</taxon>
        <taxon>Fungi</taxon>
        <taxon>Dikarya</taxon>
        <taxon>Ascomycota</taxon>
        <taxon>Pezizomycotina</taxon>
        <taxon>Dothideomycetes</taxon>
        <taxon>Pleosporomycetidae</taxon>
        <taxon>Pleosporales</taxon>
        <taxon>Lophiotremataceae</taxon>
        <taxon>Lophiotrema</taxon>
    </lineage>
</organism>
<dbReference type="OrthoDB" id="5342184at2759"/>
<dbReference type="InterPro" id="IPR021986">
    <property type="entry name" value="Spherulin4"/>
</dbReference>
<protein>
    <submittedName>
        <fullName evidence="2">Spherulation-specific family 4</fullName>
    </submittedName>
</protein>
<feature type="chain" id="PRO_5025419370" evidence="1">
    <location>
        <begin position="19"/>
        <end position="279"/>
    </location>
</feature>
<reference evidence="2" key="1">
    <citation type="journal article" date="2020" name="Stud. Mycol.">
        <title>101 Dothideomycetes genomes: a test case for predicting lifestyles and emergence of pathogens.</title>
        <authorList>
            <person name="Haridas S."/>
            <person name="Albert R."/>
            <person name="Binder M."/>
            <person name="Bloem J."/>
            <person name="Labutti K."/>
            <person name="Salamov A."/>
            <person name="Andreopoulos B."/>
            <person name="Baker S."/>
            <person name="Barry K."/>
            <person name="Bills G."/>
            <person name="Bluhm B."/>
            <person name="Cannon C."/>
            <person name="Castanera R."/>
            <person name="Culley D."/>
            <person name="Daum C."/>
            <person name="Ezra D."/>
            <person name="Gonzalez J."/>
            <person name="Henrissat B."/>
            <person name="Kuo A."/>
            <person name="Liang C."/>
            <person name="Lipzen A."/>
            <person name="Lutzoni F."/>
            <person name="Magnuson J."/>
            <person name="Mondo S."/>
            <person name="Nolan M."/>
            <person name="Ohm R."/>
            <person name="Pangilinan J."/>
            <person name="Park H.-J."/>
            <person name="Ramirez L."/>
            <person name="Alfaro M."/>
            <person name="Sun H."/>
            <person name="Tritt A."/>
            <person name="Yoshinaga Y."/>
            <person name="Zwiers L.-H."/>
            <person name="Turgeon B."/>
            <person name="Goodwin S."/>
            <person name="Spatafora J."/>
            <person name="Crous P."/>
            <person name="Grigoriev I."/>
        </authorList>
    </citation>
    <scope>NUCLEOTIDE SEQUENCE</scope>
    <source>
        <strain evidence="2">CBS 627.86</strain>
    </source>
</reference>
<dbReference type="Pfam" id="PF12138">
    <property type="entry name" value="Spherulin4"/>
    <property type="match status" value="1"/>
</dbReference>